<dbReference type="InterPro" id="IPR003439">
    <property type="entry name" value="ABC_transporter-like_ATP-bd"/>
</dbReference>
<keyword evidence="12" id="KW-1185">Reference proteome</keyword>
<reference evidence="11 12" key="1">
    <citation type="submission" date="2024-02" db="EMBL/GenBank/DDBJ databases">
        <title>Bacteria isolated from the canopy kelp, Nereocystis luetkeana.</title>
        <authorList>
            <person name="Pfister C.A."/>
            <person name="Younker I.T."/>
            <person name="Light S.H."/>
        </authorList>
    </citation>
    <scope>NUCLEOTIDE SEQUENCE [LARGE SCALE GENOMIC DNA]</scope>
    <source>
        <strain evidence="11 12">TI.4.07</strain>
    </source>
</reference>
<dbReference type="CDD" id="cd18575">
    <property type="entry name" value="ABC_6TM_bac_exporter_ABCB8_10_like"/>
    <property type="match status" value="1"/>
</dbReference>
<feature type="transmembrane region" description="Helical" evidence="8">
    <location>
        <begin position="89"/>
        <end position="113"/>
    </location>
</feature>
<feature type="transmembrane region" description="Helical" evidence="8">
    <location>
        <begin position="296"/>
        <end position="322"/>
    </location>
</feature>
<dbReference type="Gene3D" id="1.20.1560.10">
    <property type="entry name" value="ABC transporter type 1, transmembrane domain"/>
    <property type="match status" value="1"/>
</dbReference>
<evidence type="ECO:0000256" key="2">
    <source>
        <dbReference type="ARBA" id="ARBA00022692"/>
    </source>
</evidence>
<dbReference type="Gene3D" id="3.40.50.300">
    <property type="entry name" value="P-loop containing nucleotide triphosphate hydrolases"/>
    <property type="match status" value="1"/>
</dbReference>
<dbReference type="NCBIfam" id="TIGR02204">
    <property type="entry name" value="MsbA_rel"/>
    <property type="match status" value="1"/>
</dbReference>
<evidence type="ECO:0000313" key="11">
    <source>
        <dbReference type="EMBL" id="MEL0614276.1"/>
    </source>
</evidence>
<keyword evidence="6 8" id="KW-0472">Membrane</keyword>
<dbReference type="EMBL" id="JBAKAR010000013">
    <property type="protein sequence ID" value="MEL0614276.1"/>
    <property type="molecule type" value="Genomic_DNA"/>
</dbReference>
<dbReference type="SMART" id="SM00382">
    <property type="entry name" value="AAA"/>
    <property type="match status" value="1"/>
</dbReference>
<feature type="transmembrane region" description="Helical" evidence="8">
    <location>
        <begin position="271"/>
        <end position="290"/>
    </location>
</feature>
<dbReference type="PROSITE" id="PS00211">
    <property type="entry name" value="ABC_TRANSPORTER_1"/>
    <property type="match status" value="1"/>
</dbReference>
<dbReference type="Proteomes" id="UP001379949">
    <property type="component" value="Unassembled WGS sequence"/>
</dbReference>
<dbReference type="PANTHER" id="PTHR43394">
    <property type="entry name" value="ATP-DEPENDENT PERMEASE MDL1, MITOCHONDRIAL"/>
    <property type="match status" value="1"/>
</dbReference>
<evidence type="ECO:0000256" key="4">
    <source>
        <dbReference type="ARBA" id="ARBA00022840"/>
    </source>
</evidence>
<evidence type="ECO:0000256" key="3">
    <source>
        <dbReference type="ARBA" id="ARBA00022741"/>
    </source>
</evidence>
<dbReference type="InterPro" id="IPR003593">
    <property type="entry name" value="AAA+_ATPase"/>
</dbReference>
<organism evidence="11 12">
    <name type="scientific">Marinomonas arenicola</name>
    <dbReference type="NCBI Taxonomy" id="569601"/>
    <lineage>
        <taxon>Bacteria</taxon>
        <taxon>Pseudomonadati</taxon>
        <taxon>Pseudomonadota</taxon>
        <taxon>Gammaproteobacteria</taxon>
        <taxon>Oceanospirillales</taxon>
        <taxon>Oceanospirillaceae</taxon>
        <taxon>Marinomonas</taxon>
    </lineage>
</organism>
<dbReference type="SUPFAM" id="SSF52540">
    <property type="entry name" value="P-loop containing nucleoside triphosphate hydrolases"/>
    <property type="match status" value="1"/>
</dbReference>
<dbReference type="Pfam" id="PF00005">
    <property type="entry name" value="ABC_tran"/>
    <property type="match status" value="1"/>
</dbReference>
<evidence type="ECO:0000256" key="5">
    <source>
        <dbReference type="ARBA" id="ARBA00022989"/>
    </source>
</evidence>
<feature type="domain" description="ABC transmembrane type-1" evidence="10">
    <location>
        <begin position="51"/>
        <end position="331"/>
    </location>
</feature>
<comment type="caution">
    <text evidence="11">The sequence shown here is derived from an EMBL/GenBank/DDBJ whole genome shotgun (WGS) entry which is preliminary data.</text>
</comment>
<feature type="compositionally biased region" description="Polar residues" evidence="7">
    <location>
        <begin position="365"/>
        <end position="379"/>
    </location>
</feature>
<feature type="transmembrane region" description="Helical" evidence="8">
    <location>
        <begin position="166"/>
        <end position="184"/>
    </location>
</feature>
<dbReference type="InterPro" id="IPR011527">
    <property type="entry name" value="ABC1_TM_dom"/>
</dbReference>
<name>A0ABU9G8B3_9GAMM</name>
<dbReference type="Pfam" id="PF00664">
    <property type="entry name" value="ABC_membrane"/>
    <property type="match status" value="1"/>
</dbReference>
<dbReference type="InterPro" id="IPR027417">
    <property type="entry name" value="P-loop_NTPase"/>
</dbReference>
<dbReference type="PANTHER" id="PTHR43394:SF1">
    <property type="entry name" value="ATP-BINDING CASSETTE SUB-FAMILY B MEMBER 10, MITOCHONDRIAL"/>
    <property type="match status" value="1"/>
</dbReference>
<feature type="transmembrane region" description="Helical" evidence="8">
    <location>
        <begin position="190"/>
        <end position="207"/>
    </location>
</feature>
<feature type="domain" description="ABC transporter" evidence="9">
    <location>
        <begin position="386"/>
        <end position="622"/>
    </location>
</feature>
<keyword evidence="3" id="KW-0547">Nucleotide-binding</keyword>
<sequence length="630" mass="68998">MTQLDINQEKPASRDQDPHHQQTTLDSGKDKPGLNAFLPFLRPYRLQVIYALIALVITAGAMLSLGKGVQFLIDSGLASGSEADLTKALWIFMGLVILLGVGSFCRFFLVSWLGERVVADIRKAIFAHLLTLSPSFFEDNSPSEIQSRITSDTTLLQSVIGSSLSIALRSSLMLVGGIIFLLVMHFKLTLILLVCVPFVVIPVLYFGRRVRRLSRYSQDEIANVGRYLSQALRHIKVVQAFTHEKHDEQRFSAAVEQAFAVSVKRILQRSWLALMAILLSMSGIGIMLWFGGKDVISGAISAGDLASFLFYSIVVAGAVTALSEVMGELQRAAGATERIMELLNERSVIVGGQQPVPAVPESKSMPESQNTVGVNNSPEAQTTPLLTLQDVTFRYPTRPTTAVLKHLNFSIQQGETVALVGPSGAGKSTLFELLLRFYDPQQGQVRFSGQDIKTFDLGAWRQQLALVPQETALFDQSVTDNLGYANRDASENVIQSAAKQSNAHEFIQRLDKAYETRLGEDGVRLSGGQRQRIAIARAILKDAPILLLDEATSALDAQSEHMVQAALEQLMIGRTTLVIAHRLATVLNADRIIVLDQGEIIAQGTHSELLETCALYKRLADLQFGEPSAN</sequence>
<feature type="region of interest" description="Disordered" evidence="7">
    <location>
        <begin position="358"/>
        <end position="379"/>
    </location>
</feature>
<feature type="region of interest" description="Disordered" evidence="7">
    <location>
        <begin position="1"/>
        <end position="30"/>
    </location>
</feature>
<dbReference type="InterPro" id="IPR011918">
    <property type="entry name" value="ABC_MsbA_ATP-bd"/>
</dbReference>
<keyword evidence="2 8" id="KW-0812">Transmembrane</keyword>
<dbReference type="InterPro" id="IPR039421">
    <property type="entry name" value="Type_1_exporter"/>
</dbReference>
<keyword evidence="4" id="KW-0067">ATP-binding</keyword>
<gene>
    <name evidence="11" type="ORF">V6242_14055</name>
</gene>
<evidence type="ECO:0000256" key="1">
    <source>
        <dbReference type="ARBA" id="ARBA00004651"/>
    </source>
</evidence>
<dbReference type="PROSITE" id="PS50893">
    <property type="entry name" value="ABC_TRANSPORTER_2"/>
    <property type="match status" value="1"/>
</dbReference>
<evidence type="ECO:0000259" key="9">
    <source>
        <dbReference type="PROSITE" id="PS50893"/>
    </source>
</evidence>
<evidence type="ECO:0000259" key="10">
    <source>
        <dbReference type="PROSITE" id="PS50929"/>
    </source>
</evidence>
<dbReference type="PROSITE" id="PS50929">
    <property type="entry name" value="ABC_TM1F"/>
    <property type="match status" value="1"/>
</dbReference>
<dbReference type="InterPro" id="IPR036640">
    <property type="entry name" value="ABC1_TM_sf"/>
</dbReference>
<proteinExistence type="predicted"/>
<accession>A0ABU9G8B3</accession>
<evidence type="ECO:0000313" key="12">
    <source>
        <dbReference type="Proteomes" id="UP001379949"/>
    </source>
</evidence>
<feature type="compositionally biased region" description="Basic and acidic residues" evidence="7">
    <location>
        <begin position="7"/>
        <end position="20"/>
    </location>
</feature>
<comment type="subcellular location">
    <subcellularLocation>
        <location evidence="1">Cell membrane</location>
        <topology evidence="1">Multi-pass membrane protein</topology>
    </subcellularLocation>
</comment>
<keyword evidence="5 8" id="KW-1133">Transmembrane helix</keyword>
<evidence type="ECO:0000256" key="6">
    <source>
        <dbReference type="ARBA" id="ARBA00023136"/>
    </source>
</evidence>
<evidence type="ECO:0000256" key="8">
    <source>
        <dbReference type="SAM" id="Phobius"/>
    </source>
</evidence>
<feature type="transmembrane region" description="Helical" evidence="8">
    <location>
        <begin position="48"/>
        <end position="69"/>
    </location>
</feature>
<protein>
    <submittedName>
        <fullName evidence="11">ABC transporter transmembrane domain-containing protein</fullName>
    </submittedName>
</protein>
<dbReference type="InterPro" id="IPR017871">
    <property type="entry name" value="ABC_transporter-like_CS"/>
</dbReference>
<dbReference type="SUPFAM" id="SSF90123">
    <property type="entry name" value="ABC transporter transmembrane region"/>
    <property type="match status" value="1"/>
</dbReference>
<evidence type="ECO:0000256" key="7">
    <source>
        <dbReference type="SAM" id="MobiDB-lite"/>
    </source>
</evidence>